<dbReference type="EMBL" id="MQUA01000013">
    <property type="protein sequence ID" value="PQB06145.1"/>
    <property type="molecule type" value="Genomic_DNA"/>
</dbReference>
<feature type="transmembrane region" description="Helical" evidence="1">
    <location>
        <begin position="53"/>
        <end position="75"/>
    </location>
</feature>
<evidence type="ECO:0000313" key="2">
    <source>
        <dbReference type="EMBL" id="PQB06145.1"/>
    </source>
</evidence>
<feature type="transmembrane region" description="Helical" evidence="1">
    <location>
        <begin position="146"/>
        <end position="164"/>
    </location>
</feature>
<dbReference type="RefSeq" id="WP_104808406.1">
    <property type="nucleotide sequence ID" value="NZ_MQUA01000013.1"/>
</dbReference>
<evidence type="ECO:0000313" key="3">
    <source>
        <dbReference type="Proteomes" id="UP000239522"/>
    </source>
</evidence>
<keyword evidence="1" id="KW-1133">Transmembrane helix</keyword>
<accession>A0A2S7KU37</accession>
<keyword evidence="3" id="KW-1185">Reference proteome</keyword>
<feature type="transmembrane region" description="Helical" evidence="1">
    <location>
        <begin position="95"/>
        <end position="116"/>
    </location>
</feature>
<organism evidence="2 3">
    <name type="scientific">Polaribacter filamentus</name>
    <dbReference type="NCBI Taxonomy" id="53483"/>
    <lineage>
        <taxon>Bacteria</taxon>
        <taxon>Pseudomonadati</taxon>
        <taxon>Bacteroidota</taxon>
        <taxon>Flavobacteriia</taxon>
        <taxon>Flavobacteriales</taxon>
        <taxon>Flavobacteriaceae</taxon>
    </lineage>
</organism>
<keyword evidence="1" id="KW-0472">Membrane</keyword>
<dbReference type="AlphaFoldDB" id="A0A2S7KU37"/>
<feature type="transmembrane region" description="Helical" evidence="1">
    <location>
        <begin position="21"/>
        <end position="41"/>
    </location>
</feature>
<dbReference type="OrthoDB" id="1201989at2"/>
<evidence type="ECO:0000256" key="1">
    <source>
        <dbReference type="SAM" id="Phobius"/>
    </source>
</evidence>
<name>A0A2S7KU37_9FLAO</name>
<gene>
    <name evidence="2" type="ORF">BST83_02310</name>
</gene>
<comment type="caution">
    <text evidence="2">The sequence shown here is derived from an EMBL/GenBank/DDBJ whole genome shotgun (WGS) entry which is preliminary data.</text>
</comment>
<reference evidence="2 3" key="1">
    <citation type="submission" date="2016-11" db="EMBL/GenBank/DDBJ databases">
        <title>Trade-off between light-utilization and light-protection in marine flavobacteria.</title>
        <authorList>
            <person name="Kumagai Y."/>
        </authorList>
    </citation>
    <scope>NUCLEOTIDE SEQUENCE [LARGE SCALE GENOMIC DNA]</scope>
    <source>
        <strain evidence="2 3">ATCC 700397</strain>
    </source>
</reference>
<proteinExistence type="predicted"/>
<feature type="transmembrane region" description="Helical" evidence="1">
    <location>
        <begin position="122"/>
        <end position="139"/>
    </location>
</feature>
<keyword evidence="1" id="KW-0812">Transmembrane</keyword>
<dbReference type="Proteomes" id="UP000239522">
    <property type="component" value="Unassembled WGS sequence"/>
</dbReference>
<protein>
    <submittedName>
        <fullName evidence="2">Uncharacterized protein</fullName>
    </submittedName>
</protein>
<sequence length="187" mass="21361">MDKQDNFQLNFSLKGYSSIQIGLYFLLAAFFIKKILEGFLIDDNPMGMLSAEIIEILVLGIIFLTMVLSALALFFKGQRKARRQEYKLWNTKTKIKSQAFSTSFIVIFSVLIVLTTQDFADYMTPTFLFLYGISLLFLKNKKSKDLFVLSGISLLLTVICILVPNYWYSSIYILGIAHITYGLVVKN</sequence>